<name>A0A1S8TWX4_9CLOT</name>
<dbReference type="PANTHER" id="PTHR42796">
    <property type="entry name" value="FUMARYLACETOACETATE HYDROLASE DOMAIN-CONTAINING PROTEIN 2A-RELATED"/>
    <property type="match status" value="1"/>
</dbReference>
<dbReference type="InterPro" id="IPR011234">
    <property type="entry name" value="Fumarylacetoacetase-like_C"/>
</dbReference>
<dbReference type="Pfam" id="PF01557">
    <property type="entry name" value="FAA_hydrolase"/>
    <property type="match status" value="1"/>
</dbReference>
<gene>
    <name evidence="4" type="ORF">CLPUN_07670</name>
</gene>
<dbReference type="InterPro" id="IPR036663">
    <property type="entry name" value="Fumarylacetoacetase_C_sf"/>
</dbReference>
<keyword evidence="5" id="KW-1185">Reference proteome</keyword>
<evidence type="ECO:0000259" key="3">
    <source>
        <dbReference type="Pfam" id="PF01557"/>
    </source>
</evidence>
<evidence type="ECO:0000256" key="2">
    <source>
        <dbReference type="ARBA" id="ARBA00022723"/>
    </source>
</evidence>
<dbReference type="PANTHER" id="PTHR42796:SF4">
    <property type="entry name" value="FUMARYLACETOACETATE HYDROLASE DOMAIN-CONTAINING PROTEIN 2A"/>
    <property type="match status" value="1"/>
</dbReference>
<dbReference type="RefSeq" id="WP_077846046.1">
    <property type="nucleotide sequence ID" value="NZ_LZZM01000043.1"/>
</dbReference>
<comment type="similarity">
    <text evidence="1">Belongs to the FAH family.</text>
</comment>
<dbReference type="Gene3D" id="3.90.850.10">
    <property type="entry name" value="Fumarylacetoacetase-like, C-terminal domain"/>
    <property type="match status" value="1"/>
</dbReference>
<keyword evidence="2" id="KW-0479">Metal-binding</keyword>
<dbReference type="GO" id="GO:0016853">
    <property type="term" value="F:isomerase activity"/>
    <property type="evidence" value="ECO:0007669"/>
    <property type="project" value="UniProtKB-ARBA"/>
</dbReference>
<dbReference type="AlphaFoldDB" id="A0A1S8TWX4"/>
<reference evidence="4 5" key="1">
    <citation type="submission" date="2016-05" db="EMBL/GenBank/DDBJ databases">
        <title>Microbial solvent formation.</title>
        <authorList>
            <person name="Poehlein A."/>
            <person name="Montoya Solano J.D."/>
            <person name="Flitsch S."/>
            <person name="Krabben P."/>
            <person name="Duerre P."/>
            <person name="Daniel R."/>
        </authorList>
    </citation>
    <scope>NUCLEOTIDE SEQUENCE [LARGE SCALE GENOMIC DNA]</scope>
    <source>
        <strain evidence="4 5">DSM 2619</strain>
    </source>
</reference>
<dbReference type="GO" id="GO:0019752">
    <property type="term" value="P:carboxylic acid metabolic process"/>
    <property type="evidence" value="ECO:0007669"/>
    <property type="project" value="UniProtKB-ARBA"/>
</dbReference>
<evidence type="ECO:0000256" key="1">
    <source>
        <dbReference type="ARBA" id="ARBA00010211"/>
    </source>
</evidence>
<keyword evidence="4" id="KW-0456">Lyase</keyword>
<protein>
    <submittedName>
        <fullName evidence="4">Ureidoglycolate lyase</fullName>
        <ecNumber evidence="4">4.3.2.3</ecNumber>
    </submittedName>
</protein>
<accession>A0A1S8TWX4</accession>
<feature type="domain" description="Fumarylacetoacetase-like C-terminal" evidence="3">
    <location>
        <begin position="82"/>
        <end position="292"/>
    </location>
</feature>
<dbReference type="GO" id="GO:0046872">
    <property type="term" value="F:metal ion binding"/>
    <property type="evidence" value="ECO:0007669"/>
    <property type="project" value="UniProtKB-KW"/>
</dbReference>
<dbReference type="FunFam" id="3.90.850.10:FF:000002">
    <property type="entry name" value="2-hydroxyhepta-2,4-diene-1,7-dioate isomerase"/>
    <property type="match status" value="1"/>
</dbReference>
<dbReference type="STRING" id="29367.CLPUN_07670"/>
<evidence type="ECO:0000313" key="4">
    <source>
        <dbReference type="EMBL" id="OOM81905.1"/>
    </source>
</evidence>
<comment type="caution">
    <text evidence="4">The sequence shown here is derived from an EMBL/GenBank/DDBJ whole genome shotgun (WGS) entry which is preliminary data.</text>
</comment>
<organism evidence="4 5">
    <name type="scientific">Clostridium puniceum</name>
    <dbReference type="NCBI Taxonomy" id="29367"/>
    <lineage>
        <taxon>Bacteria</taxon>
        <taxon>Bacillati</taxon>
        <taxon>Bacillota</taxon>
        <taxon>Clostridia</taxon>
        <taxon>Eubacteriales</taxon>
        <taxon>Clostridiaceae</taxon>
        <taxon>Clostridium</taxon>
    </lineage>
</organism>
<proteinExistence type="inferred from homology"/>
<dbReference type="OrthoDB" id="9805307at2"/>
<dbReference type="SUPFAM" id="SSF56529">
    <property type="entry name" value="FAH"/>
    <property type="match status" value="1"/>
</dbReference>
<sequence>MKFITYKYDNKEQVGILSKNEQGIYPLKTLNVNYETMNDLIENITDEEMKLLKSAIEKDSKEILSINDVCKMAPIPTPKQDVICLGINYMAHAVESARYKKEAFGGDRPYAVYFSKRVNAATGDGDYIPSYPEIVDSLDYEAELVVIIKKDAKNVAKEDAYDYVFGYTIMNDISARNLQTRHKQWYFGKSLDGFTPMGPCIVTKDEFINPPVLQICSKVNGELRQNSTTDLMITSIEDVIHELSQGVTLKAGTIIAMGTPAGVGMGFEPPKFLKAGDTVECEIEGIGLLKNIIK</sequence>
<dbReference type="Proteomes" id="UP000190890">
    <property type="component" value="Unassembled WGS sequence"/>
</dbReference>
<dbReference type="GO" id="GO:0050385">
    <property type="term" value="F:ureidoglycolate lyase activity"/>
    <property type="evidence" value="ECO:0007669"/>
    <property type="project" value="UniProtKB-EC"/>
</dbReference>
<evidence type="ECO:0000313" key="5">
    <source>
        <dbReference type="Proteomes" id="UP000190890"/>
    </source>
</evidence>
<dbReference type="EMBL" id="LZZM01000043">
    <property type="protein sequence ID" value="OOM81905.1"/>
    <property type="molecule type" value="Genomic_DNA"/>
</dbReference>
<dbReference type="InterPro" id="IPR051121">
    <property type="entry name" value="FAH"/>
</dbReference>
<dbReference type="EC" id="4.3.2.3" evidence="4"/>